<comment type="similarity">
    <text evidence="2">Belongs to the TBCC family.</text>
</comment>
<dbReference type="AlphaFoldDB" id="A0A067NXS0"/>
<dbReference type="EMBL" id="KL198004">
    <property type="protein sequence ID" value="KDQ32833.1"/>
    <property type="molecule type" value="Genomic_DNA"/>
</dbReference>
<proteinExistence type="inferred from homology"/>
<organism evidence="8 9">
    <name type="scientific">Pleurotus ostreatus (strain PC15)</name>
    <name type="common">Oyster mushroom</name>
    <dbReference type="NCBI Taxonomy" id="1137138"/>
    <lineage>
        <taxon>Eukaryota</taxon>
        <taxon>Fungi</taxon>
        <taxon>Dikarya</taxon>
        <taxon>Basidiomycota</taxon>
        <taxon>Agaricomycotina</taxon>
        <taxon>Agaricomycetes</taxon>
        <taxon>Agaricomycetidae</taxon>
        <taxon>Agaricales</taxon>
        <taxon>Pleurotineae</taxon>
        <taxon>Pleurotaceae</taxon>
        <taxon>Pleurotus</taxon>
    </lineage>
</organism>
<gene>
    <name evidence="8" type="ORF">PLEOSDRAFT_1091217</name>
</gene>
<dbReference type="OrthoDB" id="194775at2759"/>
<dbReference type="FunCoup" id="A0A067NXS0">
    <property type="interactions" value="288"/>
</dbReference>
<name>A0A067NXS0_PLEO1</name>
<dbReference type="HOGENOM" id="CLU_032612_0_0_1"/>
<dbReference type="STRING" id="1137138.A0A067NXS0"/>
<evidence type="ECO:0000313" key="9">
    <source>
        <dbReference type="Proteomes" id="UP000027073"/>
    </source>
</evidence>
<dbReference type="VEuPathDB" id="FungiDB:PLEOSDRAFT_1091217"/>
<dbReference type="GO" id="GO:0015631">
    <property type="term" value="F:tubulin binding"/>
    <property type="evidence" value="ECO:0007669"/>
    <property type="project" value="InterPro"/>
</dbReference>
<dbReference type="InterPro" id="IPR027684">
    <property type="entry name" value="TBCC"/>
</dbReference>
<dbReference type="PANTHER" id="PTHR15139:SF0">
    <property type="entry name" value="TUBULIN-SPECIFIC CHAPERONE C"/>
    <property type="match status" value="1"/>
</dbReference>
<dbReference type="GO" id="GO:0005737">
    <property type="term" value="C:cytoplasm"/>
    <property type="evidence" value="ECO:0007669"/>
    <property type="project" value="UniProtKB-SubCell"/>
</dbReference>
<evidence type="ECO:0000313" key="8">
    <source>
        <dbReference type="EMBL" id="KDQ32833.1"/>
    </source>
</evidence>
<dbReference type="InParanoid" id="A0A067NXS0"/>
<accession>A0A067NXS0</accession>
<evidence type="ECO:0000256" key="3">
    <source>
        <dbReference type="ARBA" id="ARBA00022490"/>
    </source>
</evidence>
<dbReference type="InterPro" id="IPR017901">
    <property type="entry name" value="C-CAP_CF_C-like"/>
</dbReference>
<evidence type="ECO:0000256" key="4">
    <source>
        <dbReference type="ARBA" id="ARBA00022990"/>
    </source>
</evidence>
<dbReference type="GO" id="GO:0007021">
    <property type="term" value="P:tubulin complex assembly"/>
    <property type="evidence" value="ECO:0007669"/>
    <property type="project" value="TreeGrafter"/>
</dbReference>
<reference evidence="9" key="1">
    <citation type="journal article" date="2014" name="Proc. Natl. Acad. Sci. U.S.A.">
        <title>Extensive sampling of basidiomycete genomes demonstrates inadequacy of the white-rot/brown-rot paradigm for wood decay fungi.</title>
        <authorList>
            <person name="Riley R."/>
            <person name="Salamov A.A."/>
            <person name="Brown D.W."/>
            <person name="Nagy L.G."/>
            <person name="Floudas D."/>
            <person name="Held B.W."/>
            <person name="Levasseur A."/>
            <person name="Lombard V."/>
            <person name="Morin E."/>
            <person name="Otillar R."/>
            <person name="Lindquist E.A."/>
            <person name="Sun H."/>
            <person name="LaButti K.M."/>
            <person name="Schmutz J."/>
            <person name="Jabbour D."/>
            <person name="Luo H."/>
            <person name="Baker S.E."/>
            <person name="Pisabarro A.G."/>
            <person name="Walton J.D."/>
            <person name="Blanchette R.A."/>
            <person name="Henrissat B."/>
            <person name="Martin F."/>
            <person name="Cullen D."/>
            <person name="Hibbett D.S."/>
            <person name="Grigoriev I.V."/>
        </authorList>
    </citation>
    <scope>NUCLEOTIDE SEQUENCE [LARGE SCALE GENOMIC DNA]</scope>
    <source>
        <strain evidence="9">PC15</strain>
    </source>
</reference>
<dbReference type="Gene3D" id="2.160.20.70">
    <property type="match status" value="1"/>
</dbReference>
<dbReference type="InterPro" id="IPR038397">
    <property type="entry name" value="TBCC_N_sf"/>
</dbReference>
<feature type="region of interest" description="Disordered" evidence="6">
    <location>
        <begin position="271"/>
        <end position="291"/>
    </location>
</feature>
<keyword evidence="3" id="KW-0963">Cytoplasm</keyword>
<comment type="subunit">
    <text evidence="5">Supercomplex made of cofactors A to E. Cofactors A and D function by capturing and stabilizing tubulin in a quasi-native conformation. Cofactor E binds to the cofactor D-tubulin complex; interaction with cofactor C then causes the release of tubulin polypeptides that are committed to the native state.</text>
</comment>
<feature type="domain" description="C-CAP/cofactor C-like" evidence="7">
    <location>
        <begin position="113"/>
        <end position="265"/>
    </location>
</feature>
<dbReference type="Pfam" id="PF16752">
    <property type="entry name" value="TBCC_N"/>
    <property type="match status" value="1"/>
</dbReference>
<evidence type="ECO:0000259" key="7">
    <source>
        <dbReference type="PROSITE" id="PS51329"/>
    </source>
</evidence>
<dbReference type="Proteomes" id="UP000027073">
    <property type="component" value="Unassembled WGS sequence"/>
</dbReference>
<dbReference type="InterPro" id="IPR031925">
    <property type="entry name" value="TBCC_N"/>
</dbReference>
<evidence type="ECO:0000256" key="5">
    <source>
        <dbReference type="ARBA" id="ARBA00026055"/>
    </source>
</evidence>
<feature type="region of interest" description="Disordered" evidence="6">
    <location>
        <begin position="94"/>
        <end position="125"/>
    </location>
</feature>
<dbReference type="PANTHER" id="PTHR15139">
    <property type="entry name" value="TUBULIN FOLDING COFACTOR C"/>
    <property type="match status" value="1"/>
</dbReference>
<comment type="subcellular location">
    <subcellularLocation>
        <location evidence="1">Cytoplasm</location>
    </subcellularLocation>
</comment>
<dbReference type="Gene3D" id="1.20.58.1250">
    <property type="entry name" value="Tubulin Binding Cofactor C, N-terminal domain"/>
    <property type="match status" value="1"/>
</dbReference>
<dbReference type="Pfam" id="PF07986">
    <property type="entry name" value="TBCC"/>
    <property type="match status" value="1"/>
</dbReference>
<dbReference type="PROSITE" id="PS51329">
    <property type="entry name" value="C_CAP_COFACTOR_C"/>
    <property type="match status" value="1"/>
</dbReference>
<dbReference type="InterPro" id="IPR012945">
    <property type="entry name" value="Tubulin-bd_cofactor_C_dom"/>
</dbReference>
<dbReference type="InterPro" id="IPR016098">
    <property type="entry name" value="CAP/MinC_C"/>
</dbReference>
<sequence length="309" mass="33596">MSEDTAKWQIAHSFAKGFNATFSDLESRISVAAAVEPSSSEIIQGLAAEVAALSRRLSDVLGTLPTYDQRQHEQRVKTLEQSLEKLRAAQPKSKFTFKRKANGSAKPPSSQKPSELPRPEAPSSSNLILSSHHDAYLGWHNIPIPTAGSSSDATIRDLTNCIVNLASQTTDGVQITALHIHNLKNCLLLLPDITGSVMLHDLNRCSIVVGCHQFRMHTSKDVDVFVSISSSPIVEGCSRIRFCRRPDPNSRQLQSEPLMVQDFSHIRPTPSPNWSLLPAGSTPPASLPDSDMGPDEVATLLDVTLPPGI</sequence>
<evidence type="ECO:0000256" key="6">
    <source>
        <dbReference type="SAM" id="MobiDB-lite"/>
    </source>
</evidence>
<dbReference type="GO" id="GO:0007023">
    <property type="term" value="P:post-chaperonin tubulin folding pathway"/>
    <property type="evidence" value="ECO:0007669"/>
    <property type="project" value="InterPro"/>
</dbReference>
<evidence type="ECO:0000256" key="2">
    <source>
        <dbReference type="ARBA" id="ARBA00008848"/>
    </source>
</evidence>
<keyword evidence="4" id="KW-0007">Acetylation</keyword>
<protein>
    <recommendedName>
        <fullName evidence="7">C-CAP/cofactor C-like domain-containing protein</fullName>
    </recommendedName>
</protein>
<evidence type="ECO:0000256" key="1">
    <source>
        <dbReference type="ARBA" id="ARBA00004496"/>
    </source>
</evidence>